<dbReference type="InterPro" id="IPR025372">
    <property type="entry name" value="DUF4362"/>
</dbReference>
<proteinExistence type="predicted"/>
<dbReference type="EMBL" id="QGTQ01000051">
    <property type="protein sequence ID" value="PWV88436.1"/>
    <property type="molecule type" value="Genomic_DNA"/>
</dbReference>
<name>A0A2V2YAP1_9BACL</name>
<organism evidence="2 3">
    <name type="scientific">Paenibacillus cellulosilyticus</name>
    <dbReference type="NCBI Taxonomy" id="375489"/>
    <lineage>
        <taxon>Bacteria</taxon>
        <taxon>Bacillati</taxon>
        <taxon>Bacillota</taxon>
        <taxon>Bacilli</taxon>
        <taxon>Bacillales</taxon>
        <taxon>Paenibacillaceae</taxon>
        <taxon>Paenibacillus</taxon>
    </lineage>
</organism>
<keyword evidence="3" id="KW-1185">Reference proteome</keyword>
<dbReference type="RefSeq" id="WP_110047617.1">
    <property type="nucleotide sequence ID" value="NZ_CP054612.1"/>
</dbReference>
<evidence type="ECO:0000313" key="3">
    <source>
        <dbReference type="Proteomes" id="UP000246635"/>
    </source>
</evidence>
<evidence type="ECO:0000313" key="2">
    <source>
        <dbReference type="EMBL" id="PWV88436.1"/>
    </source>
</evidence>
<gene>
    <name evidence="2" type="ORF">DFQ01_1513</name>
</gene>
<dbReference type="OrthoDB" id="1912370at2"/>
<accession>A0A2V2YAP1</accession>
<dbReference type="Pfam" id="PF14275">
    <property type="entry name" value="DUF4362"/>
    <property type="match status" value="1"/>
</dbReference>
<reference evidence="2 3" key="1">
    <citation type="submission" date="2018-05" db="EMBL/GenBank/DDBJ databases">
        <title>Genomic Encyclopedia of Type Strains, Phase III (KMG-III): the genomes of soil and plant-associated and newly described type strains.</title>
        <authorList>
            <person name="Whitman W."/>
        </authorList>
    </citation>
    <scope>NUCLEOTIDE SEQUENCE [LARGE SCALE GENOMIC DNA]</scope>
    <source>
        <strain evidence="2 3">CECT 5696</strain>
    </source>
</reference>
<dbReference type="AlphaFoldDB" id="A0A2V2YAP1"/>
<evidence type="ECO:0000256" key="1">
    <source>
        <dbReference type="SAM" id="MobiDB-lite"/>
    </source>
</evidence>
<feature type="region of interest" description="Disordered" evidence="1">
    <location>
        <begin position="19"/>
        <end position="54"/>
    </location>
</feature>
<protein>
    <submittedName>
        <fullName evidence="2">Uncharacterized protein DUF4362</fullName>
    </submittedName>
</protein>
<dbReference type="Proteomes" id="UP000246635">
    <property type="component" value="Unassembled WGS sequence"/>
</dbReference>
<dbReference type="PROSITE" id="PS51257">
    <property type="entry name" value="PROKAR_LIPOPROTEIN"/>
    <property type="match status" value="1"/>
</dbReference>
<comment type="caution">
    <text evidence="2">The sequence shown here is derived from an EMBL/GenBank/DDBJ whole genome shotgun (WGS) entry which is preliminary data.</text>
</comment>
<sequence>MTKWLLTLAAVMVLLSGCGEKSDRPSDNTTNPSTAPAPGESVTPPAKPEPFPAVSEPYHAEQAAANGDVVNVHGKLYNLDKWKLFLANLDVGVPDQVRITQYTDEGDPIFYELVYDGAEVIRYTYDNSRDKFGKDEGRPSTICRGIELEEDKERGSYYLLTGCENDTGTSFSFASEQLE</sequence>